<feature type="compositionally biased region" description="Basic and acidic residues" evidence="1">
    <location>
        <begin position="96"/>
        <end position="123"/>
    </location>
</feature>
<feature type="region of interest" description="Disordered" evidence="1">
    <location>
        <begin position="92"/>
        <end position="134"/>
    </location>
</feature>
<evidence type="ECO:0000313" key="3">
    <source>
        <dbReference type="RefSeq" id="XP_035672820.1"/>
    </source>
</evidence>
<proteinExistence type="predicted"/>
<protein>
    <submittedName>
        <fullName evidence="3">Uncharacterized protein LOC118413492</fullName>
    </submittedName>
</protein>
<reference evidence="2" key="1">
    <citation type="journal article" date="2020" name="Nat. Ecol. Evol.">
        <title>Deeply conserved synteny resolves early events in vertebrate evolution.</title>
        <authorList>
            <person name="Simakov O."/>
            <person name="Marletaz F."/>
            <person name="Yue J.X."/>
            <person name="O'Connell B."/>
            <person name="Jenkins J."/>
            <person name="Brandt A."/>
            <person name="Calef R."/>
            <person name="Tung C.H."/>
            <person name="Huang T.K."/>
            <person name="Schmutz J."/>
            <person name="Satoh N."/>
            <person name="Yu J.K."/>
            <person name="Putnam N.H."/>
            <person name="Green R.E."/>
            <person name="Rokhsar D.S."/>
        </authorList>
    </citation>
    <scope>NUCLEOTIDE SEQUENCE [LARGE SCALE GENOMIC DNA]</scope>
    <source>
        <strain evidence="2">S238N-H82</strain>
    </source>
</reference>
<sequence>MKCFGALRVDGEVEMQGLDVPKHDEPAYPQDGYGHGWRLGSDNSKYAGVNNDGFVTASVPTSNLAVPEKPRAPMTAVPAIYDDVPYIRQMQMSGRQPRDLRDPREMTLSRDPREMTLSRDPRDSASYYVNKPYF</sequence>
<name>A0A9J7KZT5_BRAFL</name>
<reference evidence="3" key="2">
    <citation type="submission" date="2025-08" db="UniProtKB">
        <authorList>
            <consortium name="RefSeq"/>
        </authorList>
    </citation>
    <scope>IDENTIFICATION</scope>
    <source>
        <strain evidence="3">S238N-H82</strain>
        <tissue evidence="3">Testes</tissue>
    </source>
</reference>
<evidence type="ECO:0000313" key="2">
    <source>
        <dbReference type="Proteomes" id="UP000001554"/>
    </source>
</evidence>
<keyword evidence="2" id="KW-1185">Reference proteome</keyword>
<organism evidence="2 3">
    <name type="scientific">Branchiostoma floridae</name>
    <name type="common">Florida lancelet</name>
    <name type="synonym">Amphioxus</name>
    <dbReference type="NCBI Taxonomy" id="7739"/>
    <lineage>
        <taxon>Eukaryota</taxon>
        <taxon>Metazoa</taxon>
        <taxon>Chordata</taxon>
        <taxon>Cephalochordata</taxon>
        <taxon>Leptocardii</taxon>
        <taxon>Amphioxiformes</taxon>
        <taxon>Branchiostomatidae</taxon>
        <taxon>Branchiostoma</taxon>
    </lineage>
</organism>
<dbReference type="AlphaFoldDB" id="A0A9J7KZT5"/>
<dbReference type="RefSeq" id="XP_035672820.1">
    <property type="nucleotide sequence ID" value="XM_035816927.1"/>
</dbReference>
<dbReference type="GeneID" id="118413492"/>
<dbReference type="Proteomes" id="UP000001554">
    <property type="component" value="Chromosome 4"/>
</dbReference>
<accession>A0A9J7KZT5</accession>
<dbReference type="KEGG" id="bfo:118413492"/>
<evidence type="ECO:0000256" key="1">
    <source>
        <dbReference type="SAM" id="MobiDB-lite"/>
    </source>
</evidence>
<gene>
    <name evidence="3" type="primary">LOC118413492</name>
</gene>
<dbReference type="OrthoDB" id="534912at2759"/>